<feature type="compositionally biased region" description="Polar residues" evidence="1">
    <location>
        <begin position="309"/>
        <end position="320"/>
    </location>
</feature>
<feature type="region of interest" description="Disordered" evidence="1">
    <location>
        <begin position="667"/>
        <end position="754"/>
    </location>
</feature>
<dbReference type="Gramene" id="GBG68264">
    <property type="protein sequence ID" value="GBG68264"/>
    <property type="gene ID" value="CBR_g2813"/>
</dbReference>
<feature type="region of interest" description="Disordered" evidence="1">
    <location>
        <begin position="527"/>
        <end position="624"/>
    </location>
</feature>
<feature type="region of interest" description="Disordered" evidence="1">
    <location>
        <begin position="2542"/>
        <end position="2562"/>
    </location>
</feature>
<sequence length="3584" mass="372819">MRASSTLIGRLAAGASRLRTRGIPRQGGGTIGDGDGPGFTLNFGEKTVTGENVPPTSSPTFTSTGPANGSRIVSSDSAPGGANVEGRDAIGIGPDVGMARPVPIPAKSSLSMPAPPLTSWSHKVEPDCSVSWSEMVSSFGLRRSSLPNGAEIAHDSAQSAFFHNSNSSSGNAFNVLPAWRDLPLRPLASDSNDKDDESGPSLSKSLPDGVMLSMMITGGLASRALLSNSGPEENGHFGATCEAWDGGDAADATDSDMSGRLSSVEEVSGALSQDGSARPSRRSKNKGKGKFPAWSGIFKTSKKSSSTSADTANGIPTNVGGTWFPDTEASKAIIKEQRAAGHSSSGAAWSSQADRGSSAGKGASEAVLLASAAVVAGSLASGTVAQMKSRDADVSDLTESSGKSGPLKDPAIQVPPTFRVNQSSALHSEKMKVPEIVRHMTSGWPTPAVEDDVIIGSLEQPDGREVPVPAFSAQQNVPSLAEERVRREASKGKALYRSNIDIVTVNKSCKEQDVAAERRAGVQDDANSLLVNPVSRTAGGTVVAGTDGTQGQGPGNKRPDERSDTISGSSVGPPPTADSAKPESSCGHPNALPGASKGGETGDQADDKVSAGKDAAANRESDHTADAASNTLYELTLSANCNKLVNSSDISGFKLVPIACTANAGMKRKGRMKKEKRKIPFPSTSRKLQKTMGDVPAPPPQAVAPRHQSASPPSGESAVSKGSRRSEASGESVEWTHHSVSSTSGRTQPTERFGPGTVAAATAVVIATGMEASVALCLDDDPVIHQLLSGLEDTKTITEMQVHHSNEEERYFHKSEDTGASAVSADLMGGSLNVDEESRLERYLHTSDDAGASAVSADLRAGSLNVDGESRLPDDMLSLLVKPAESPYAEEKLENYAENTEDVEACAFSAADLIAGSSYVDQGSLLPDDGLLGSPLQREESRHTEGTHFGNTHTEGTHLENTAPTEDILKMTADSGEESDSEHYEDAIDVQDEWSSTDAFSQTVMQRHEAPQVGRAIATRPFAKPFVNVTLPDSGDALASDAGYPAKQLGKVPGHAPGESMLPEGDCAAESTTTAVSDYPMIPLDNKRELVKGNVLLEAGLLTCHSVRKAVADPDVPLVKYDTQLRSGVEDERPGSSQVVVANDNSTVRGIPNTVEIVSVLSSEDQGAGHVQAVNCPVPMMDLLKAAVSVDKEAQPENGMGCTDADGSVVALVPVQTACSTALDPAEMVATPLSLSPSFLEVSFLSEADAAEAEEEEEETLAIKDCRLHPAVAASVGHDRKRTGGPIAEHEYVSEGRTSEQGMAFVEEPVSNEGQDAPSCAPAVNQLQTAIGNGADASQHLPGQEKMNLEEQESGSVVDGMNRRERPDFAAELKSSGGVPVAAELIISGARSFTLFQTGSVPVELEAHEGRDIAEEMDGEAAGLSTEVLVAGLRSSTILQTESVPVNPAEEPSHPSNVSSDALSGSDVREIVAEDSPRFTSSSYNWCKSSTAVDDDGYLPISIFSKSSQCDGTAPQEESRETSTIITDTETIITDTENGVEVGVLVSGVEGKRHTAVEVNHETASQPTDTVSESTVPLGVSSLQSKVGGPDADASDDSASHLTSANDSQPQQCSQGGGLPPALHVAADLPGSNELAKPVLSGSLEEEMNETEAWTSSAIDGNLQRQKEVPSRIGWMGKRVMSLPMLAVPAFRNDREVCTGLVVSSQQPGSSAEEGESSVSVPDLAGGGSESTVKGDDTVVPGDRDGMPEETLRETQFHIDGPASAGESLQLACQESEAPLAALSLHCQGIEQSDGRATNPGNGLLAGSAMSLPVPSKEEGVASDITSVLFGSSITETTQCSHPSRDEVIPFVQSPEQQGEDKEEGSVDVMTPVVKEVDNRAPAASTSSVQTGSDGICEEEVEMSLPVIPWSSTLTSQNGPDRSSVTTTIPSSTCHNTLQSMPVGQLVFPAAAAEKSQADRLKGVSGLKDSSQDREQAALPSGSTPSETLMMPSSSAVLVKDDVSALIVEGVANVSHVVDDVVDDRTLGENETACSPNTAVDSNCRQQGTVTLTHREFCSGPVISSQQPGPDTEARESSVTYGAAGDCSKSGSKDFDTVLKEAENREPTGTSKEEVETSLAQISRSSTLTFQDVPVPSSATTSNSSSTCHRSSGSMFADQVVFPAADAEQSQADCLKGISRPNSSSQDREQGAPPSDSTSPATLMLASSSAVSLKDDGSARMAEGVADVSRAVDDGGLGENDTPCSLNTAADCSSGRQQGTVDRTKRESCSGLVISSQQPGSSKEEGERSVAPGAASCGSKWSAKVGGPSLHARGTEQIDDREANPSDGLLAGSATSLPVPSKEEGIASDLTTVLFGSSSITETTQCIHPSENGVIPRVASREQQREDKEEGSLDVMTVVVKEAGNREAAVDTSPQTTSACISKEEVEMSLPVIPQQQTEDKEEGTLDVVTVVVKEAENWEPEVDTSPHTTSTSISKEEVEMSLPVIPQPSTLESQNVPRPSFATATIPSSTCHSTLWSTPVGQLVFPAAAAQQSQADCLRGVSGLKDSSQDQEQASLPLDSTPPEALMLASSTAVSAELDVSAQMAEAVPVRNMSDVVDNGALAENNTVCSSNTAAAHGNSRQLGMVDLTEPTAGFYEVEKCSKTVDDVKERGRVKIGGLSAVLQTSEGTESTGLADGQLSVTLTENDTACSSITAVLCNSGQQGMIALTGSPAGFCEAEKCSITVYDAKGGGRVTGGPSAIPQASEGTKSTGSADDQLPVMEDGVDEPAAGTPIPVLVDASSMGSCDNEDPNSSDGVFVGSFGWPLRDGPVAKVKAVIQCVRCRIQACEETSCMAAPTSNVTGSDAGGSAEQSAENNSQSVHVLLEPRAEQLPPVSGEKNAAVATEDDRTSAPAVPPGVGTSATDSIVSDDDQCTIYVDATEGERAEICTPSGFNAGRSAEGDDAENENSLPVNLLDPQGEQSPLMSRGENSAVSVVDGTSIPNVVGSSVLGGVETTETGRVVGEDDHNAMYVDAEAEEEGPEIYTEAAEQFFSSPSPGDLSSITPLDSCASSPPWICDSFKDAAQVLSTPHRSGTESRTNNSSTIGSPEWYDAYTDASATAASASPANWVTPEGTSIHQSSLSLSLSLPGQSNVATPERARSRRSRSRSDDHDGSAHGRLLAQEVQAVDLAEKASAPADLTKPCSSPLGRDVDAVSGGFGGGRDVCDTLQRTQRVTVSKERELSVSTDADARILHEDAHAPGTGVGSHAPLATSSLMPLTLALNSAEKSPFVQSRNCNDNDPRIKSVPCPVAVAISSPDWQAVPGTPLVLDSAEMFSLDLMMSGDEKEDKVLDSVAHPIPRLIVAASVHVAAVKKENGRVLAAAAPVLIKAASAAEADQHKRPARGVGGAHEGEYEGGGIDILGLGTERLDGGLASEAVAYAAERRGAAAKNSRDERKGVPMKAHKSEDKVERSPPSKTESKKDDAAKNRPISRESTPPDNGVESDCSISGDTPKSWVIWRQKSGEKRPFLQLRSAIQSLKPSANSQSDSPVHSVSKSGFASSRAIPVLHPDSFKAAPKNRVSHHLSFRERLMCCVAPKVSA</sequence>
<feature type="region of interest" description="Disordered" evidence="1">
    <location>
        <begin position="3375"/>
        <end position="3395"/>
    </location>
</feature>
<feature type="compositionally biased region" description="Low complexity" evidence="1">
    <location>
        <begin position="248"/>
        <end position="259"/>
    </location>
</feature>
<feature type="compositionally biased region" description="Polar residues" evidence="1">
    <location>
        <begin position="1601"/>
        <end position="1614"/>
    </location>
</feature>
<feature type="compositionally biased region" description="Gly residues" evidence="1">
    <location>
        <begin position="25"/>
        <end position="37"/>
    </location>
</feature>
<feature type="compositionally biased region" description="Low complexity" evidence="1">
    <location>
        <begin position="340"/>
        <end position="353"/>
    </location>
</feature>
<feature type="region of interest" description="Disordered" evidence="1">
    <location>
        <begin position="1642"/>
        <end position="1667"/>
    </location>
</feature>
<feature type="compositionally biased region" description="Basic residues" evidence="1">
    <location>
        <begin position="667"/>
        <end position="679"/>
    </location>
</feature>
<reference evidence="2 3" key="1">
    <citation type="journal article" date="2018" name="Cell">
        <title>The Chara Genome: Secondary Complexity and Implications for Plant Terrestrialization.</title>
        <authorList>
            <person name="Nishiyama T."/>
            <person name="Sakayama H."/>
            <person name="Vries J.D."/>
            <person name="Buschmann H."/>
            <person name="Saint-Marcoux D."/>
            <person name="Ullrich K.K."/>
            <person name="Haas F.B."/>
            <person name="Vanderstraeten L."/>
            <person name="Becker D."/>
            <person name="Lang D."/>
            <person name="Vosolsobe S."/>
            <person name="Rombauts S."/>
            <person name="Wilhelmsson P.K.I."/>
            <person name="Janitza P."/>
            <person name="Kern R."/>
            <person name="Heyl A."/>
            <person name="Rumpler F."/>
            <person name="Villalobos L.I.A.C."/>
            <person name="Clay J.M."/>
            <person name="Skokan R."/>
            <person name="Toyoda A."/>
            <person name="Suzuki Y."/>
            <person name="Kagoshima H."/>
            <person name="Schijlen E."/>
            <person name="Tajeshwar N."/>
            <person name="Catarino B."/>
            <person name="Hetherington A.J."/>
            <person name="Saltykova A."/>
            <person name="Bonnot C."/>
            <person name="Breuninger H."/>
            <person name="Symeonidi A."/>
            <person name="Radhakrishnan G.V."/>
            <person name="Van Nieuwerburgh F."/>
            <person name="Deforce D."/>
            <person name="Chang C."/>
            <person name="Karol K.G."/>
            <person name="Hedrich R."/>
            <person name="Ulvskov P."/>
            <person name="Glockner G."/>
            <person name="Delwiche C.F."/>
            <person name="Petrasek J."/>
            <person name="Van de Peer Y."/>
            <person name="Friml J."/>
            <person name="Beilby M."/>
            <person name="Dolan L."/>
            <person name="Kohara Y."/>
            <person name="Sugano S."/>
            <person name="Fujiyama A."/>
            <person name="Delaux P.-M."/>
            <person name="Quint M."/>
            <person name="TheiBen G."/>
            <person name="Hagemann M."/>
            <person name="Harholt J."/>
            <person name="Dunand C."/>
            <person name="Zachgo S."/>
            <person name="Langdale J."/>
            <person name="Maumus F."/>
            <person name="Straeten D.V.D."/>
            <person name="Gould S.B."/>
            <person name="Rensing S.A."/>
        </authorList>
    </citation>
    <scope>NUCLEOTIDE SEQUENCE [LARGE SCALE GENOMIC DNA]</scope>
    <source>
        <strain evidence="2 3">S276</strain>
    </source>
</reference>
<organism evidence="2 3">
    <name type="scientific">Chara braunii</name>
    <name type="common">Braun's stonewort</name>
    <dbReference type="NCBI Taxonomy" id="69332"/>
    <lineage>
        <taxon>Eukaryota</taxon>
        <taxon>Viridiplantae</taxon>
        <taxon>Streptophyta</taxon>
        <taxon>Charophyceae</taxon>
        <taxon>Charales</taxon>
        <taxon>Characeae</taxon>
        <taxon>Chara</taxon>
    </lineage>
</organism>
<feature type="compositionally biased region" description="Polar residues" evidence="1">
    <location>
        <begin position="2851"/>
        <end position="2862"/>
    </location>
</feature>
<keyword evidence="3" id="KW-1185">Reference proteome</keyword>
<feature type="compositionally biased region" description="Polar residues" evidence="1">
    <location>
        <begin position="738"/>
        <end position="750"/>
    </location>
</feature>
<feature type="compositionally biased region" description="Basic and acidic residues" evidence="1">
    <location>
        <begin position="3149"/>
        <end position="3158"/>
    </location>
</feature>
<feature type="compositionally biased region" description="Basic and acidic residues" evidence="1">
    <location>
        <begin position="1733"/>
        <end position="1748"/>
    </location>
</feature>
<comment type="caution">
    <text evidence="2">The sequence shown here is derived from an EMBL/GenBank/DDBJ whole genome shotgun (WGS) entry which is preliminary data.</text>
</comment>
<feature type="compositionally biased region" description="Basic and acidic residues" evidence="1">
    <location>
        <begin position="2313"/>
        <end position="2324"/>
    </location>
</feature>
<feature type="region of interest" description="Disordered" evidence="1">
    <location>
        <begin position="1703"/>
        <end position="1748"/>
    </location>
</feature>
<feature type="compositionally biased region" description="Basic and acidic residues" evidence="1">
    <location>
        <begin position="2091"/>
        <end position="2115"/>
    </location>
</feature>
<feature type="region of interest" description="Disordered" evidence="1">
    <location>
        <begin position="1959"/>
        <end position="1989"/>
    </location>
</feature>
<dbReference type="Proteomes" id="UP000265515">
    <property type="component" value="Unassembled WGS sequence"/>
</dbReference>
<evidence type="ECO:0000313" key="2">
    <source>
        <dbReference type="EMBL" id="GBG68264.1"/>
    </source>
</evidence>
<feature type="compositionally biased region" description="Low complexity" evidence="1">
    <location>
        <begin position="2137"/>
        <end position="2151"/>
    </location>
</feature>
<feature type="region of interest" description="Disordered" evidence="1">
    <location>
        <begin position="385"/>
        <end position="414"/>
    </location>
</feature>
<protein>
    <submittedName>
        <fullName evidence="2">Uncharacterized protein</fullName>
    </submittedName>
</protein>
<feature type="compositionally biased region" description="Low complexity" evidence="1">
    <location>
        <begin position="54"/>
        <end position="66"/>
    </location>
</feature>
<feature type="region of interest" description="Disordered" evidence="1">
    <location>
        <begin position="3070"/>
        <end position="3089"/>
    </location>
</feature>
<feature type="region of interest" description="Disordered" evidence="1">
    <location>
        <begin position="3427"/>
        <end position="3491"/>
    </location>
</feature>
<gene>
    <name evidence="2" type="ORF">CBR_g2813</name>
</gene>
<feature type="region of interest" description="Disordered" evidence="1">
    <location>
        <begin position="1911"/>
        <end position="1933"/>
    </location>
</feature>
<feature type="region of interest" description="Disordered" evidence="1">
    <location>
        <begin position="187"/>
        <end position="207"/>
    </location>
</feature>
<feature type="region of interest" description="Disordered" evidence="1">
    <location>
        <begin position="2736"/>
        <end position="2757"/>
    </location>
</feature>
<feature type="compositionally biased region" description="Polar residues" evidence="1">
    <location>
        <begin position="2118"/>
        <end position="2130"/>
    </location>
</feature>
<feature type="region of interest" description="Disordered" evidence="1">
    <location>
        <begin position="18"/>
        <end position="81"/>
    </location>
</feature>
<dbReference type="EMBL" id="BFEA01000098">
    <property type="protein sequence ID" value="GBG68264.1"/>
    <property type="molecule type" value="Genomic_DNA"/>
</dbReference>
<feature type="compositionally biased region" description="Polar residues" evidence="1">
    <location>
        <begin position="2242"/>
        <end position="2261"/>
    </location>
</feature>
<feature type="compositionally biased region" description="Low complexity" evidence="1">
    <location>
        <begin position="537"/>
        <end position="547"/>
    </location>
</feature>
<feature type="region of interest" description="Disordered" evidence="1">
    <location>
        <begin position="1444"/>
        <end position="1465"/>
    </location>
</feature>
<feature type="region of interest" description="Disordered" evidence="1">
    <location>
        <begin position="2232"/>
        <end position="2341"/>
    </location>
</feature>
<feature type="compositionally biased region" description="Basic and acidic residues" evidence="1">
    <location>
        <begin position="937"/>
        <end position="946"/>
    </location>
</feature>
<feature type="compositionally biased region" description="Polar residues" evidence="1">
    <location>
        <begin position="2746"/>
        <end position="2755"/>
    </location>
</feature>
<feature type="region of interest" description="Disordered" evidence="1">
    <location>
        <begin position="2061"/>
        <end position="2151"/>
    </location>
</feature>
<evidence type="ECO:0000313" key="3">
    <source>
        <dbReference type="Proteomes" id="UP000265515"/>
    </source>
</evidence>
<feature type="region of interest" description="Disordered" evidence="1">
    <location>
        <begin position="2838"/>
        <end position="2908"/>
    </location>
</feature>
<feature type="region of interest" description="Disordered" evidence="1">
    <location>
        <begin position="3123"/>
        <end position="3158"/>
    </location>
</feature>
<feature type="region of interest" description="Disordered" evidence="1">
    <location>
        <begin position="2176"/>
        <end position="2201"/>
    </location>
</feature>
<feature type="compositionally biased region" description="Polar residues" evidence="1">
    <location>
        <begin position="3070"/>
        <end position="3088"/>
    </location>
</feature>
<name>A0A388KDX9_CHABU</name>
<proteinExistence type="predicted"/>
<feature type="compositionally biased region" description="Basic residues" evidence="1">
    <location>
        <begin position="279"/>
        <end position="289"/>
    </location>
</feature>
<feature type="compositionally biased region" description="Polar residues" evidence="1">
    <location>
        <begin position="1454"/>
        <end position="1463"/>
    </location>
</feature>
<feature type="compositionally biased region" description="Polar residues" evidence="1">
    <location>
        <begin position="949"/>
        <end position="964"/>
    </location>
</feature>
<feature type="region of interest" description="Disordered" evidence="1">
    <location>
        <begin position="1581"/>
        <end position="1621"/>
    </location>
</feature>
<feature type="region of interest" description="Disordered" evidence="1">
    <location>
        <begin position="248"/>
        <end position="359"/>
    </location>
</feature>
<accession>A0A388KDX9</accession>
<evidence type="ECO:0000256" key="1">
    <source>
        <dbReference type="SAM" id="MobiDB-lite"/>
    </source>
</evidence>
<feature type="region of interest" description="Disordered" evidence="1">
    <location>
        <begin position="930"/>
        <end position="964"/>
    </location>
</feature>
<feature type="compositionally biased region" description="Low complexity" evidence="1">
    <location>
        <begin position="1704"/>
        <end position="1722"/>
    </location>
</feature>
<feature type="compositionally biased region" description="Basic and acidic residues" evidence="1">
    <location>
        <begin position="605"/>
        <end position="624"/>
    </location>
</feature>
<feature type="region of interest" description="Disordered" evidence="1">
    <location>
        <begin position="2930"/>
        <end position="2950"/>
    </location>
</feature>
<feature type="compositionally biased region" description="Basic and acidic residues" evidence="1">
    <location>
        <begin position="3427"/>
        <end position="3470"/>
    </location>
</feature>